<gene>
    <name evidence="2" type="ORF">D5281_03255</name>
</gene>
<dbReference type="AlphaFoldDB" id="A0A9X5GS15"/>
<keyword evidence="1" id="KW-0175">Coiled coil</keyword>
<dbReference type="Gene3D" id="1.10.10.10">
    <property type="entry name" value="Winged helix-like DNA-binding domain superfamily/Winged helix DNA-binding domain"/>
    <property type="match status" value="1"/>
</dbReference>
<reference evidence="2" key="1">
    <citation type="submission" date="2018-09" db="EMBL/GenBank/DDBJ databases">
        <title>Murine metabolic-syndrome-specific gut microbial biobank.</title>
        <authorList>
            <person name="Liu C."/>
        </authorList>
    </citation>
    <scope>NUCLEOTIDE SEQUENCE</scope>
    <source>
        <strain evidence="2">D42-62</strain>
    </source>
</reference>
<proteinExistence type="predicted"/>
<dbReference type="Proteomes" id="UP001154420">
    <property type="component" value="Unassembled WGS sequence"/>
</dbReference>
<evidence type="ECO:0000313" key="2">
    <source>
        <dbReference type="EMBL" id="NBJ91632.1"/>
    </source>
</evidence>
<sequence length="176" mass="20466">MKETKVVVTGLVDGIEVQLSVGDVEGIPMEMAEEINRIRDEEDNIEELQADYDRHHRDKLVEGIRCAIQRGQAEDKTDPLDKVVDPRADIFSILFPQKEQDTEMVKAVKQVIKELPESQRALFEKRYVMCMTFDEIADEEFLITRKRVTKQAVSQRHQRMLAQVKKRLGQRVQVPF</sequence>
<feature type="coiled-coil region" evidence="1">
    <location>
        <begin position="31"/>
        <end position="58"/>
    </location>
</feature>
<evidence type="ECO:0000256" key="1">
    <source>
        <dbReference type="SAM" id="Coils"/>
    </source>
</evidence>
<evidence type="ECO:0000313" key="3">
    <source>
        <dbReference type="Proteomes" id="UP001154420"/>
    </source>
</evidence>
<dbReference type="SUPFAM" id="SSF88659">
    <property type="entry name" value="Sigma3 and sigma4 domains of RNA polymerase sigma factors"/>
    <property type="match status" value="1"/>
</dbReference>
<dbReference type="RefSeq" id="WP_160558721.1">
    <property type="nucleotide sequence ID" value="NZ_QZDT01000003.1"/>
</dbReference>
<dbReference type="EMBL" id="QZDT01000003">
    <property type="protein sequence ID" value="NBJ91632.1"/>
    <property type="molecule type" value="Genomic_DNA"/>
</dbReference>
<keyword evidence="3" id="KW-1185">Reference proteome</keyword>
<name>A0A9X5GS15_9FIRM</name>
<protein>
    <submittedName>
        <fullName evidence="2">Sigma-70 family RNA polymerase sigma factor</fullName>
    </submittedName>
</protein>
<dbReference type="InterPro" id="IPR036388">
    <property type="entry name" value="WH-like_DNA-bd_sf"/>
</dbReference>
<dbReference type="InterPro" id="IPR013324">
    <property type="entry name" value="RNA_pol_sigma_r3/r4-like"/>
</dbReference>
<comment type="caution">
    <text evidence="2">The sequence shown here is derived from an EMBL/GenBank/DDBJ whole genome shotgun (WGS) entry which is preliminary data.</text>
</comment>
<organism evidence="2 3">
    <name type="scientific">Parablautia muri</name>
    <dbReference type="NCBI Taxonomy" id="2320879"/>
    <lineage>
        <taxon>Bacteria</taxon>
        <taxon>Bacillati</taxon>
        <taxon>Bacillota</taxon>
        <taxon>Clostridia</taxon>
        <taxon>Lachnospirales</taxon>
        <taxon>Lachnospiraceae</taxon>
        <taxon>Parablautia</taxon>
    </lineage>
</organism>
<accession>A0A9X5GS15</accession>